<protein>
    <submittedName>
        <fullName evidence="2">Uncharacterized protein</fullName>
    </submittedName>
</protein>
<dbReference type="Proteomes" id="UP001499910">
    <property type="component" value="Unassembled WGS sequence"/>
</dbReference>
<sequence length="68" mass="7357">MTPLTLPRAVLRASGTGAAPPPPPSNIVRFDYPRMNGEFIDWCVTWATNCGIGLGPFRAAWQGLGETR</sequence>
<feature type="region of interest" description="Disordered" evidence="1">
    <location>
        <begin position="1"/>
        <end position="24"/>
    </location>
</feature>
<evidence type="ECO:0000313" key="3">
    <source>
        <dbReference type="Proteomes" id="UP001499910"/>
    </source>
</evidence>
<gene>
    <name evidence="2" type="ORF">GCM10023209_30930</name>
</gene>
<comment type="caution">
    <text evidence="2">The sequence shown here is derived from an EMBL/GenBank/DDBJ whole genome shotgun (WGS) entry which is preliminary data.</text>
</comment>
<proteinExistence type="predicted"/>
<name>A0ABP9LID7_9RHOB</name>
<organism evidence="2 3">
    <name type="scientific">[Roseibacterium] beibuensis</name>
    <dbReference type="NCBI Taxonomy" id="1193142"/>
    <lineage>
        <taxon>Bacteria</taxon>
        <taxon>Pseudomonadati</taxon>
        <taxon>Pseudomonadota</taxon>
        <taxon>Alphaproteobacteria</taxon>
        <taxon>Rhodobacterales</taxon>
        <taxon>Roseobacteraceae</taxon>
        <taxon>Roseicyclus</taxon>
    </lineage>
</organism>
<dbReference type="RefSeq" id="WP_259552502.1">
    <property type="nucleotide sequence ID" value="NZ_BAABHW010000005.1"/>
</dbReference>
<evidence type="ECO:0000313" key="2">
    <source>
        <dbReference type="EMBL" id="GAA5079109.1"/>
    </source>
</evidence>
<dbReference type="EMBL" id="BAABHW010000005">
    <property type="protein sequence ID" value="GAA5079109.1"/>
    <property type="molecule type" value="Genomic_DNA"/>
</dbReference>
<evidence type="ECO:0000256" key="1">
    <source>
        <dbReference type="SAM" id="MobiDB-lite"/>
    </source>
</evidence>
<accession>A0ABP9LID7</accession>
<reference evidence="3" key="1">
    <citation type="journal article" date="2019" name="Int. J. Syst. Evol. Microbiol.">
        <title>The Global Catalogue of Microorganisms (GCM) 10K type strain sequencing project: providing services to taxonomists for standard genome sequencing and annotation.</title>
        <authorList>
            <consortium name="The Broad Institute Genomics Platform"/>
            <consortium name="The Broad Institute Genome Sequencing Center for Infectious Disease"/>
            <person name="Wu L."/>
            <person name="Ma J."/>
        </authorList>
    </citation>
    <scope>NUCLEOTIDE SEQUENCE [LARGE SCALE GENOMIC DNA]</scope>
    <source>
        <strain evidence="3">JCM 18015</strain>
    </source>
</reference>
<keyword evidence="3" id="KW-1185">Reference proteome</keyword>